<gene>
    <name evidence="5" type="ORF">E5163_16145</name>
</gene>
<proteinExistence type="predicted"/>
<protein>
    <submittedName>
        <fullName evidence="5">NUDIX domain-containing protein</fullName>
    </submittedName>
</protein>
<comment type="caution">
    <text evidence="5">The sequence shown here is derived from an EMBL/GenBank/DDBJ whole genome shotgun (WGS) entry which is preliminary data.</text>
</comment>
<dbReference type="OrthoDB" id="9816040at2"/>
<dbReference type="Gene3D" id="3.90.79.10">
    <property type="entry name" value="Nucleoside Triphosphate Pyrophosphohydrolase"/>
    <property type="match status" value="1"/>
</dbReference>
<evidence type="ECO:0000313" key="6">
    <source>
        <dbReference type="Proteomes" id="UP000308054"/>
    </source>
</evidence>
<dbReference type="SUPFAM" id="SSF55811">
    <property type="entry name" value="Nudix"/>
    <property type="match status" value="1"/>
</dbReference>
<dbReference type="InterPro" id="IPR000086">
    <property type="entry name" value="NUDIX_hydrolase_dom"/>
</dbReference>
<evidence type="ECO:0000256" key="3">
    <source>
        <dbReference type="ARBA" id="ARBA00022842"/>
    </source>
</evidence>
<evidence type="ECO:0000256" key="2">
    <source>
        <dbReference type="ARBA" id="ARBA00022801"/>
    </source>
</evidence>
<name>A0A4S2GW04_9PROT</name>
<dbReference type="InterPro" id="IPR020476">
    <property type="entry name" value="Nudix_hydrolase"/>
</dbReference>
<dbReference type="GO" id="GO:0016787">
    <property type="term" value="F:hydrolase activity"/>
    <property type="evidence" value="ECO:0007669"/>
    <property type="project" value="UniProtKB-KW"/>
</dbReference>
<dbReference type="EMBL" id="SRXW01000007">
    <property type="protein sequence ID" value="TGY87245.1"/>
    <property type="molecule type" value="Genomic_DNA"/>
</dbReference>
<comment type="cofactor">
    <cofactor evidence="1">
        <name>Mg(2+)</name>
        <dbReference type="ChEBI" id="CHEBI:18420"/>
    </cofactor>
</comment>
<accession>A0A4S2GW04</accession>
<dbReference type="AlphaFoldDB" id="A0A4S2GW04"/>
<evidence type="ECO:0000256" key="1">
    <source>
        <dbReference type="ARBA" id="ARBA00001946"/>
    </source>
</evidence>
<dbReference type="PROSITE" id="PS51462">
    <property type="entry name" value="NUDIX"/>
    <property type="match status" value="1"/>
</dbReference>
<keyword evidence="6" id="KW-1185">Reference proteome</keyword>
<organism evidence="5 6">
    <name type="scientific">Marinicauda algicola</name>
    <dbReference type="NCBI Taxonomy" id="2029849"/>
    <lineage>
        <taxon>Bacteria</taxon>
        <taxon>Pseudomonadati</taxon>
        <taxon>Pseudomonadota</taxon>
        <taxon>Alphaproteobacteria</taxon>
        <taxon>Maricaulales</taxon>
        <taxon>Maricaulaceae</taxon>
        <taxon>Marinicauda</taxon>
    </lineage>
</organism>
<dbReference type="PANTHER" id="PTHR43046:SF12">
    <property type="entry name" value="GDP-MANNOSE MANNOSYL HYDROLASE"/>
    <property type="match status" value="1"/>
</dbReference>
<evidence type="ECO:0000313" key="5">
    <source>
        <dbReference type="EMBL" id="TGY87245.1"/>
    </source>
</evidence>
<dbReference type="PRINTS" id="PR00502">
    <property type="entry name" value="NUDIXFAMILY"/>
</dbReference>
<dbReference type="InterPro" id="IPR015797">
    <property type="entry name" value="NUDIX_hydrolase-like_dom_sf"/>
</dbReference>
<keyword evidence="3" id="KW-0460">Magnesium</keyword>
<dbReference type="Pfam" id="PF00293">
    <property type="entry name" value="NUDIX"/>
    <property type="match status" value="1"/>
</dbReference>
<evidence type="ECO:0000259" key="4">
    <source>
        <dbReference type="PROSITE" id="PS51462"/>
    </source>
</evidence>
<sequence length="161" mass="17684">MAEPAPGEPVFGRPEPGGDYVPRDAAYGLLTNSAGEIAVVAITGETARTQYDLPGGALEPGETSEDALVREYREETGLGVRPVGLLGSAWHYWEKPGGRRVLNHARYFTVERSREDGGKIELDHALVWLTPLEAIARMRHEATAWGLVRWLRLKAGAEHRS</sequence>
<feature type="domain" description="Nudix hydrolase" evidence="4">
    <location>
        <begin position="21"/>
        <end position="153"/>
    </location>
</feature>
<reference evidence="5 6" key="1">
    <citation type="journal article" date="2017" name="Int. J. Syst. Evol. Microbiol.">
        <title>Marinicauda algicola sp. nov., isolated from a marine red alga Rhodosorus marinus.</title>
        <authorList>
            <person name="Jeong S.E."/>
            <person name="Jeon S.H."/>
            <person name="Chun B.H."/>
            <person name="Kim D.W."/>
            <person name="Jeon C.O."/>
        </authorList>
    </citation>
    <scope>NUCLEOTIDE SEQUENCE [LARGE SCALE GENOMIC DNA]</scope>
    <source>
        <strain evidence="5 6">JCM 31718</strain>
    </source>
</reference>
<keyword evidence="2" id="KW-0378">Hydrolase</keyword>
<dbReference type="PANTHER" id="PTHR43046">
    <property type="entry name" value="GDP-MANNOSE MANNOSYL HYDROLASE"/>
    <property type="match status" value="1"/>
</dbReference>
<dbReference type="RefSeq" id="WP_135997549.1">
    <property type="nucleotide sequence ID" value="NZ_CP071057.1"/>
</dbReference>
<dbReference type="Proteomes" id="UP000308054">
    <property type="component" value="Unassembled WGS sequence"/>
</dbReference>